<organism evidence="2 3">
    <name type="scientific">Durusdinium trenchii</name>
    <dbReference type="NCBI Taxonomy" id="1381693"/>
    <lineage>
        <taxon>Eukaryota</taxon>
        <taxon>Sar</taxon>
        <taxon>Alveolata</taxon>
        <taxon>Dinophyceae</taxon>
        <taxon>Suessiales</taxon>
        <taxon>Symbiodiniaceae</taxon>
        <taxon>Durusdinium</taxon>
    </lineage>
</organism>
<keyword evidence="3" id="KW-1185">Reference proteome</keyword>
<comment type="caution">
    <text evidence="2">The sequence shown here is derived from an EMBL/GenBank/DDBJ whole genome shotgun (WGS) entry which is preliminary data.</text>
</comment>
<evidence type="ECO:0000256" key="1">
    <source>
        <dbReference type="SAM" id="MobiDB-lite"/>
    </source>
</evidence>
<feature type="region of interest" description="Disordered" evidence="1">
    <location>
        <begin position="67"/>
        <end position="103"/>
    </location>
</feature>
<protein>
    <submittedName>
        <fullName evidence="2">Uncharacterized protein</fullName>
    </submittedName>
</protein>
<dbReference type="Proteomes" id="UP001642484">
    <property type="component" value="Unassembled WGS sequence"/>
</dbReference>
<proteinExistence type="predicted"/>
<evidence type="ECO:0000313" key="2">
    <source>
        <dbReference type="EMBL" id="CAK9118065.1"/>
    </source>
</evidence>
<evidence type="ECO:0000313" key="3">
    <source>
        <dbReference type="Proteomes" id="UP001642484"/>
    </source>
</evidence>
<feature type="region of interest" description="Disordered" evidence="1">
    <location>
        <begin position="1"/>
        <end position="38"/>
    </location>
</feature>
<sequence>MPEADSEVKNCGACAGEDAMPEPVPAATTPKSGAAPSLGKAVVKVPGLAKAALSKSAGMIAKAMAETTSPKASIAKAPPKRPDVPKSNPKPSPPASPPADMPDDALYQLVGELTEDPVVQDGLILEDRLNEVFRRLWDGAARKPKDWVAAWQAMGIPQDRQNEALQKLLNIAFVQTEDPDKAPLILAELVKGHKVKMRSVEEVFVSFGQNLDGILAINEEAWQVYAKFLVHVFPKAAAAGWGWSRVGWDWKGWWQFCERCIQSLEPSRSFDVIGLVLKLIQDKEGTDIHSNQETESAADFEKVKKKGFKITDLPQDAAEIMEGIVETFLQREHLPKEEVMFTQELIGARDAMPELGNFGTTTTPDQDSPDFLMDASAVVMELGLSMQKVAALSHQILHTCLQNDGLEALKHAAEHAMNVTYLTQRVFINGADVATELADSVEKWHSDDRRGFGRDMGTALRKLVLSPVHRQNADMVKKMWASTMEVFRATAEKRLHKAEGVSEEKEDDDLRKTLAYDMMQIPIALSKCNLDDERQQMMKDLLAKTL</sequence>
<reference evidence="2 3" key="1">
    <citation type="submission" date="2024-02" db="EMBL/GenBank/DDBJ databases">
        <authorList>
            <person name="Chen Y."/>
            <person name="Shah S."/>
            <person name="Dougan E. K."/>
            <person name="Thang M."/>
            <person name="Chan C."/>
        </authorList>
    </citation>
    <scope>NUCLEOTIDE SEQUENCE [LARGE SCALE GENOMIC DNA]</scope>
</reference>
<accession>A0ABP0T0Z0</accession>
<feature type="compositionally biased region" description="Pro residues" evidence="1">
    <location>
        <begin position="88"/>
        <end position="100"/>
    </location>
</feature>
<gene>
    <name evidence="2" type="ORF">CCMP2556_LOCUS55252</name>
</gene>
<name>A0ABP0T0Z0_9DINO</name>
<dbReference type="EMBL" id="CAXAMN010028916">
    <property type="protein sequence ID" value="CAK9118065.1"/>
    <property type="molecule type" value="Genomic_DNA"/>
</dbReference>